<protein>
    <submittedName>
        <fullName evidence="1">Uncharacterized protein</fullName>
    </submittedName>
</protein>
<gene>
    <name evidence="1" type="ORF">O3G_MSEX013114</name>
</gene>
<evidence type="ECO:0000313" key="1">
    <source>
        <dbReference type="EMBL" id="KAG6462201.1"/>
    </source>
</evidence>
<dbReference type="EMBL" id="JH668821">
    <property type="protein sequence ID" value="KAG6462201.1"/>
    <property type="molecule type" value="Genomic_DNA"/>
</dbReference>
<name>A0A922CY10_MANSE</name>
<sequence length="103" mass="12154">MLSKRFPSGRRECRGFAVRRHRVSQADCRAGLANRTRRALGALRRRRHPRYHYTPILRSQSCYGKMPLLRCTLKKYMQEKAVRVTSFLSKCLLCALRCISRLR</sequence>
<dbReference type="AlphaFoldDB" id="A0A922CY10"/>
<comment type="caution">
    <text evidence="1">The sequence shown here is derived from an EMBL/GenBank/DDBJ whole genome shotgun (WGS) entry which is preliminary data.</text>
</comment>
<organism evidence="1 2">
    <name type="scientific">Manduca sexta</name>
    <name type="common">Tobacco hawkmoth</name>
    <name type="synonym">Tobacco hornworm</name>
    <dbReference type="NCBI Taxonomy" id="7130"/>
    <lineage>
        <taxon>Eukaryota</taxon>
        <taxon>Metazoa</taxon>
        <taxon>Ecdysozoa</taxon>
        <taxon>Arthropoda</taxon>
        <taxon>Hexapoda</taxon>
        <taxon>Insecta</taxon>
        <taxon>Pterygota</taxon>
        <taxon>Neoptera</taxon>
        <taxon>Endopterygota</taxon>
        <taxon>Lepidoptera</taxon>
        <taxon>Glossata</taxon>
        <taxon>Ditrysia</taxon>
        <taxon>Bombycoidea</taxon>
        <taxon>Sphingidae</taxon>
        <taxon>Sphinginae</taxon>
        <taxon>Sphingini</taxon>
        <taxon>Manduca</taxon>
    </lineage>
</organism>
<reference evidence="1" key="1">
    <citation type="journal article" date="2016" name="Insect Biochem. Mol. Biol.">
        <title>Multifaceted biological insights from a draft genome sequence of the tobacco hornworm moth, Manduca sexta.</title>
        <authorList>
            <person name="Kanost M.R."/>
            <person name="Arrese E.L."/>
            <person name="Cao X."/>
            <person name="Chen Y.R."/>
            <person name="Chellapilla S."/>
            <person name="Goldsmith M.R."/>
            <person name="Grosse-Wilde E."/>
            <person name="Heckel D.G."/>
            <person name="Herndon N."/>
            <person name="Jiang H."/>
            <person name="Papanicolaou A."/>
            <person name="Qu J."/>
            <person name="Soulages J.L."/>
            <person name="Vogel H."/>
            <person name="Walters J."/>
            <person name="Waterhouse R.M."/>
            <person name="Ahn S.J."/>
            <person name="Almeida F.C."/>
            <person name="An C."/>
            <person name="Aqrawi P."/>
            <person name="Bretschneider A."/>
            <person name="Bryant W.B."/>
            <person name="Bucks S."/>
            <person name="Chao H."/>
            <person name="Chevignon G."/>
            <person name="Christen J.M."/>
            <person name="Clarke D.F."/>
            <person name="Dittmer N.T."/>
            <person name="Ferguson L.C.F."/>
            <person name="Garavelou S."/>
            <person name="Gordon K.H.J."/>
            <person name="Gunaratna R.T."/>
            <person name="Han Y."/>
            <person name="Hauser F."/>
            <person name="He Y."/>
            <person name="Heidel-Fischer H."/>
            <person name="Hirsh A."/>
            <person name="Hu Y."/>
            <person name="Jiang H."/>
            <person name="Kalra D."/>
            <person name="Klinner C."/>
            <person name="Konig C."/>
            <person name="Kovar C."/>
            <person name="Kroll A.R."/>
            <person name="Kuwar S.S."/>
            <person name="Lee S.L."/>
            <person name="Lehman R."/>
            <person name="Li K."/>
            <person name="Li Z."/>
            <person name="Liang H."/>
            <person name="Lovelace S."/>
            <person name="Lu Z."/>
            <person name="Mansfield J.H."/>
            <person name="McCulloch K.J."/>
            <person name="Mathew T."/>
            <person name="Morton B."/>
            <person name="Muzny D.M."/>
            <person name="Neunemann D."/>
            <person name="Ongeri F."/>
            <person name="Pauchet Y."/>
            <person name="Pu L.L."/>
            <person name="Pyrousis I."/>
            <person name="Rao X.J."/>
            <person name="Redding A."/>
            <person name="Roesel C."/>
            <person name="Sanchez-Gracia A."/>
            <person name="Schaack S."/>
            <person name="Shukla A."/>
            <person name="Tetreau G."/>
            <person name="Wang Y."/>
            <person name="Xiong G.H."/>
            <person name="Traut W."/>
            <person name="Walsh T.K."/>
            <person name="Worley K.C."/>
            <person name="Wu D."/>
            <person name="Wu W."/>
            <person name="Wu Y.Q."/>
            <person name="Zhang X."/>
            <person name="Zou Z."/>
            <person name="Zucker H."/>
            <person name="Briscoe A.D."/>
            <person name="Burmester T."/>
            <person name="Clem R.J."/>
            <person name="Feyereisen R."/>
            <person name="Grimmelikhuijzen C.J.P."/>
            <person name="Hamodrakas S.J."/>
            <person name="Hansson B.S."/>
            <person name="Huguet E."/>
            <person name="Jermiin L.S."/>
            <person name="Lan Q."/>
            <person name="Lehman H.K."/>
            <person name="Lorenzen M."/>
            <person name="Merzendorfer H."/>
            <person name="Michalopoulos I."/>
            <person name="Morton D.B."/>
            <person name="Muthukrishnan S."/>
            <person name="Oakeshott J.G."/>
            <person name="Palmer W."/>
            <person name="Park Y."/>
            <person name="Passarelli A.L."/>
            <person name="Rozas J."/>
            <person name="Schwartz L.M."/>
            <person name="Smith W."/>
            <person name="Southgate A."/>
            <person name="Vilcinskas A."/>
            <person name="Vogt R."/>
            <person name="Wang P."/>
            <person name="Werren J."/>
            <person name="Yu X.Q."/>
            <person name="Zhou J.J."/>
            <person name="Brown S.J."/>
            <person name="Scherer S.E."/>
            <person name="Richards S."/>
            <person name="Blissard G.W."/>
        </authorList>
    </citation>
    <scope>NUCLEOTIDE SEQUENCE</scope>
</reference>
<dbReference type="Proteomes" id="UP000791440">
    <property type="component" value="Unassembled WGS sequence"/>
</dbReference>
<reference evidence="1" key="2">
    <citation type="submission" date="2020-12" db="EMBL/GenBank/DDBJ databases">
        <authorList>
            <person name="Kanost M."/>
        </authorList>
    </citation>
    <scope>NUCLEOTIDE SEQUENCE</scope>
</reference>
<evidence type="ECO:0000313" key="2">
    <source>
        <dbReference type="Proteomes" id="UP000791440"/>
    </source>
</evidence>
<keyword evidence="2" id="KW-1185">Reference proteome</keyword>
<proteinExistence type="predicted"/>
<accession>A0A922CY10</accession>